<organism evidence="6 7">
    <name type="scientific">Orbilia blumenaviensis</name>
    <dbReference type="NCBI Taxonomy" id="1796055"/>
    <lineage>
        <taxon>Eukaryota</taxon>
        <taxon>Fungi</taxon>
        <taxon>Dikarya</taxon>
        <taxon>Ascomycota</taxon>
        <taxon>Pezizomycotina</taxon>
        <taxon>Orbiliomycetes</taxon>
        <taxon>Orbiliales</taxon>
        <taxon>Orbiliaceae</taxon>
        <taxon>Orbilia</taxon>
    </lineage>
</organism>
<evidence type="ECO:0000256" key="4">
    <source>
        <dbReference type="ARBA" id="ARBA00022729"/>
    </source>
</evidence>
<comment type="similarity">
    <text evidence="2">Belongs to the LCL2 family.</text>
</comment>
<name>A0AAV9U0K8_9PEZI</name>
<evidence type="ECO:0000256" key="1">
    <source>
        <dbReference type="ARBA" id="ARBA00002208"/>
    </source>
</evidence>
<evidence type="ECO:0000313" key="7">
    <source>
        <dbReference type="Proteomes" id="UP001373714"/>
    </source>
</evidence>
<keyword evidence="7" id="KW-1185">Reference proteome</keyword>
<gene>
    <name evidence="6" type="primary">LCL2</name>
    <name evidence="6" type="ORF">TWF730_003863</name>
</gene>
<feature type="signal peptide" evidence="5">
    <location>
        <begin position="1"/>
        <end position="21"/>
    </location>
</feature>
<dbReference type="PANTHER" id="PTHR38425">
    <property type="entry name" value="LONG CHRONOLOGICAL LIFESPAN PROTEIN 2"/>
    <property type="match status" value="1"/>
</dbReference>
<feature type="chain" id="PRO_5043564220" description="Long chronological lifespan protein 2" evidence="5">
    <location>
        <begin position="22"/>
        <end position="124"/>
    </location>
</feature>
<proteinExistence type="inferred from homology"/>
<evidence type="ECO:0000256" key="3">
    <source>
        <dbReference type="ARBA" id="ARBA00018534"/>
    </source>
</evidence>
<sequence length="124" mass="13460">MTRSPVLSILLLLLAPLLVAAQFGGGFFEHLFQGGGHDGHHQQRQQDVGSDSSWYRQVYAQAHCSKYLCPGTLSCVDKATHCPCAFPNTEVKFELSDGSVICVSKTGKPNSVTKKVELARKGLL</sequence>
<evidence type="ECO:0000256" key="5">
    <source>
        <dbReference type="SAM" id="SignalP"/>
    </source>
</evidence>
<dbReference type="CDD" id="cd23996">
    <property type="entry name" value="LCL2-like"/>
    <property type="match status" value="1"/>
</dbReference>
<protein>
    <recommendedName>
        <fullName evidence="3">Long chronological lifespan protein 2</fullName>
    </recommendedName>
</protein>
<dbReference type="Proteomes" id="UP001373714">
    <property type="component" value="Unassembled WGS sequence"/>
</dbReference>
<dbReference type="InterPro" id="IPR034543">
    <property type="entry name" value="LCL2"/>
</dbReference>
<dbReference type="AlphaFoldDB" id="A0AAV9U0K8"/>
<dbReference type="PANTHER" id="PTHR38425:SF1">
    <property type="entry name" value="LONG CHRONOLOGICAL LIFESPAN PROTEIN 2"/>
    <property type="match status" value="1"/>
</dbReference>
<evidence type="ECO:0000313" key="6">
    <source>
        <dbReference type="EMBL" id="KAK6333679.1"/>
    </source>
</evidence>
<dbReference type="GO" id="GO:0036503">
    <property type="term" value="P:ERAD pathway"/>
    <property type="evidence" value="ECO:0007669"/>
    <property type="project" value="TreeGrafter"/>
</dbReference>
<evidence type="ECO:0000256" key="2">
    <source>
        <dbReference type="ARBA" id="ARBA00010545"/>
    </source>
</evidence>
<reference evidence="6 7" key="1">
    <citation type="submission" date="2019-10" db="EMBL/GenBank/DDBJ databases">
        <authorList>
            <person name="Palmer J.M."/>
        </authorList>
    </citation>
    <scope>NUCLEOTIDE SEQUENCE [LARGE SCALE GENOMIC DNA]</scope>
    <source>
        <strain evidence="6 7">TWF730</strain>
    </source>
</reference>
<comment type="function">
    <text evidence="1">Probable component of the endoplasmic reticulum-associated degradation (ERAD) pathway.</text>
</comment>
<accession>A0AAV9U0K8</accession>
<keyword evidence="4 5" id="KW-0732">Signal</keyword>
<comment type="caution">
    <text evidence="6">The sequence shown here is derived from an EMBL/GenBank/DDBJ whole genome shotgun (WGS) entry which is preliminary data.</text>
</comment>
<dbReference type="EMBL" id="JAVHNS010000016">
    <property type="protein sequence ID" value="KAK6333679.1"/>
    <property type="molecule type" value="Genomic_DNA"/>
</dbReference>